<feature type="compositionally biased region" description="Basic and acidic residues" evidence="1">
    <location>
        <begin position="231"/>
        <end position="240"/>
    </location>
</feature>
<name>A0AA39GW28_9BILA</name>
<sequence>MVACAPQLQLPDSSLYMQVPSTAVDQLKQRLLLAVENGNSSDAIEVIALLEKSPLTKEILEVRQQPSLVRTRSPSAIAAERVSVRWLSAAGARTQIASPGPNDSSYAPVSNKVSPQNGHLAKSQSVGSELFRADSRPSGKTTSPAVKLSKKRTAGAGPSPDEAIAQKRMKATDNKTPSTSPSTPQVSVLAARRQNALPTSNLLAQFADDPVTRQLGKAIQKPQTPVATKGQLERKVEKPTTPKIKVATPPVSNGVAAARKPAANAAPLSEVTTVHSQPTPSPSSSFREKEKEKKDKEMDKKTKTKPAKAVKPKQSEEDDLFYMSDDEPDQPVKRPKFGVTNWYANLPSMEELAARKTVRPKPVAKYGTAMVMNSSQKPNGRSMVVLPYADIGRPDFLEYKYKNYAQFLVKDPPRR</sequence>
<evidence type="ECO:0000313" key="2">
    <source>
        <dbReference type="EMBL" id="KAK0393177.1"/>
    </source>
</evidence>
<feature type="compositionally biased region" description="Acidic residues" evidence="1">
    <location>
        <begin position="316"/>
        <end position="329"/>
    </location>
</feature>
<feature type="region of interest" description="Disordered" evidence="1">
    <location>
        <begin position="217"/>
        <end position="248"/>
    </location>
</feature>
<evidence type="ECO:0000256" key="1">
    <source>
        <dbReference type="SAM" id="MobiDB-lite"/>
    </source>
</evidence>
<feature type="compositionally biased region" description="Basic and acidic residues" evidence="1">
    <location>
        <begin position="286"/>
        <end position="301"/>
    </location>
</feature>
<keyword evidence="3" id="KW-1185">Reference proteome</keyword>
<protein>
    <submittedName>
        <fullName evidence="2">Uncharacterized protein</fullName>
    </submittedName>
</protein>
<accession>A0AA39GW28</accession>
<reference evidence="2" key="1">
    <citation type="submission" date="2023-06" db="EMBL/GenBank/DDBJ databases">
        <title>Genomic analysis of the entomopathogenic nematode Steinernema hermaphroditum.</title>
        <authorList>
            <person name="Schwarz E.M."/>
            <person name="Heppert J.K."/>
            <person name="Baniya A."/>
            <person name="Schwartz H.T."/>
            <person name="Tan C.-H."/>
            <person name="Antoshechkin I."/>
            <person name="Sternberg P.W."/>
            <person name="Goodrich-Blair H."/>
            <person name="Dillman A.R."/>
        </authorList>
    </citation>
    <scope>NUCLEOTIDE SEQUENCE</scope>
    <source>
        <strain evidence="2">PS9179</strain>
        <tissue evidence="2">Whole animal</tissue>
    </source>
</reference>
<feature type="compositionally biased region" description="Polar residues" evidence="1">
    <location>
        <begin position="270"/>
        <end position="285"/>
    </location>
</feature>
<feature type="region of interest" description="Disordered" evidence="1">
    <location>
        <begin position="261"/>
        <end position="335"/>
    </location>
</feature>
<comment type="caution">
    <text evidence="2">The sequence shown here is derived from an EMBL/GenBank/DDBJ whole genome shotgun (WGS) entry which is preliminary data.</text>
</comment>
<feature type="compositionally biased region" description="Basic residues" evidence="1">
    <location>
        <begin position="302"/>
        <end position="311"/>
    </location>
</feature>
<feature type="region of interest" description="Disordered" evidence="1">
    <location>
        <begin position="95"/>
        <end position="163"/>
    </location>
</feature>
<proteinExistence type="predicted"/>
<dbReference type="Proteomes" id="UP001175271">
    <property type="component" value="Unassembled WGS sequence"/>
</dbReference>
<evidence type="ECO:0000313" key="3">
    <source>
        <dbReference type="Proteomes" id="UP001175271"/>
    </source>
</evidence>
<dbReference type="EMBL" id="JAUCMV010000005">
    <property type="protein sequence ID" value="KAK0393177.1"/>
    <property type="molecule type" value="Genomic_DNA"/>
</dbReference>
<dbReference type="AlphaFoldDB" id="A0AA39GW28"/>
<organism evidence="2 3">
    <name type="scientific">Steinernema hermaphroditum</name>
    <dbReference type="NCBI Taxonomy" id="289476"/>
    <lineage>
        <taxon>Eukaryota</taxon>
        <taxon>Metazoa</taxon>
        <taxon>Ecdysozoa</taxon>
        <taxon>Nematoda</taxon>
        <taxon>Chromadorea</taxon>
        <taxon>Rhabditida</taxon>
        <taxon>Tylenchina</taxon>
        <taxon>Panagrolaimomorpha</taxon>
        <taxon>Strongyloidoidea</taxon>
        <taxon>Steinernematidae</taxon>
        <taxon>Steinernema</taxon>
    </lineage>
</organism>
<feature type="compositionally biased region" description="Polar residues" evidence="1">
    <location>
        <begin position="95"/>
        <end position="127"/>
    </location>
</feature>
<gene>
    <name evidence="2" type="ORF">QR680_000087</name>
</gene>